<dbReference type="GO" id="GO:0003677">
    <property type="term" value="F:DNA binding"/>
    <property type="evidence" value="ECO:0007669"/>
    <property type="project" value="InterPro"/>
</dbReference>
<accession>D7V0Y0</accession>
<protein>
    <recommendedName>
        <fullName evidence="1">HTH crp-type domain-containing protein</fullName>
    </recommendedName>
</protein>
<proteinExistence type="predicted"/>
<evidence type="ECO:0000313" key="3">
    <source>
        <dbReference type="Proteomes" id="UP000010119"/>
    </source>
</evidence>
<evidence type="ECO:0000259" key="1">
    <source>
        <dbReference type="PROSITE" id="PS51063"/>
    </source>
</evidence>
<dbReference type="eggNOG" id="ENOG5032MC4">
    <property type="taxonomic scope" value="Bacteria"/>
</dbReference>
<reference evidence="2" key="1">
    <citation type="submission" date="2010-06" db="EMBL/GenBank/DDBJ databases">
        <authorList>
            <person name="Muzny D."/>
            <person name="Qin X."/>
            <person name="Buhay C."/>
            <person name="Dugan-Rocha S."/>
            <person name="Ding Y."/>
            <person name="Chen G."/>
            <person name="Hawes A."/>
            <person name="Holder M."/>
            <person name="Jhangiani S."/>
            <person name="Johnson A."/>
            <person name="Khan Z."/>
            <person name="Li Z."/>
            <person name="Liu W."/>
            <person name="Liu X."/>
            <person name="Perez L."/>
            <person name="Shen H."/>
            <person name="Wang Q."/>
            <person name="Watt J."/>
            <person name="Xi L."/>
            <person name="Xin Y."/>
            <person name="Zhou J."/>
            <person name="Deng J."/>
            <person name="Jiang H."/>
            <person name="Liu Y."/>
            <person name="Qu J."/>
            <person name="Song X.-Z."/>
            <person name="Zhang L."/>
            <person name="Villasana D."/>
            <person name="Johnson A."/>
            <person name="Liu J."/>
            <person name="Liyanage D."/>
            <person name="Lorensuhewa L."/>
            <person name="Robinson T."/>
            <person name="Song A."/>
            <person name="Song B.-B."/>
            <person name="Dinh H."/>
            <person name="Thornton R."/>
            <person name="Coyle M."/>
            <person name="Francisco L."/>
            <person name="Jackson L."/>
            <person name="Javaid M."/>
            <person name="Korchina V."/>
            <person name="Kovar C."/>
            <person name="Mata R."/>
            <person name="Mathew T."/>
            <person name="Ngo R."/>
            <person name="Nguyen L."/>
            <person name="Nguyen N."/>
            <person name="Okwuonu G."/>
            <person name="Ongeri F."/>
            <person name="Pham C."/>
            <person name="Simmons D."/>
            <person name="Wilczek-Boney K."/>
            <person name="Hale W."/>
            <person name="Jakkamsetti A."/>
            <person name="Pham P."/>
            <person name="Ruth R."/>
            <person name="San Lucas F."/>
            <person name="Warren J."/>
            <person name="Zhang J."/>
            <person name="Zhao Z."/>
            <person name="Zhou C."/>
            <person name="Zhu D."/>
            <person name="Lee S."/>
            <person name="Bess C."/>
            <person name="Blankenburg K."/>
            <person name="Forbes L."/>
            <person name="Fu Q."/>
            <person name="Gubbala S."/>
            <person name="Hirani K."/>
            <person name="Jayaseelan J.C."/>
            <person name="Lara F."/>
            <person name="Munidasa M."/>
            <person name="Palculict T."/>
            <person name="Patil S."/>
            <person name="Pu L.-L."/>
            <person name="Saada N."/>
            <person name="Tang L."/>
            <person name="Weissenberger G."/>
            <person name="Zhu Y."/>
            <person name="Hemphill L."/>
            <person name="Shang Y."/>
            <person name="Youmans B."/>
            <person name="Ayvaz T."/>
            <person name="Ross M."/>
            <person name="Santibanez J."/>
            <person name="Aqrawi P."/>
            <person name="Gross S."/>
            <person name="Joshi V."/>
            <person name="Fowler G."/>
            <person name="Nazareth L."/>
            <person name="Reid J."/>
            <person name="Worley K."/>
            <person name="Petrosino J."/>
            <person name="Highlander S."/>
            <person name="Gibbs R."/>
        </authorList>
    </citation>
    <scope>NUCLEOTIDE SEQUENCE [LARGE SCALE GENOMIC DNA]</scope>
    <source>
        <strain evidence="2">DSM 20601</strain>
    </source>
</reference>
<dbReference type="SUPFAM" id="SSF46785">
    <property type="entry name" value="Winged helix' DNA-binding domain"/>
    <property type="match status" value="1"/>
</dbReference>
<dbReference type="Proteomes" id="UP000010119">
    <property type="component" value="Unassembled WGS sequence"/>
</dbReference>
<dbReference type="EMBL" id="ACCR02000005">
    <property type="protein sequence ID" value="EFI83212.1"/>
    <property type="molecule type" value="Genomic_DNA"/>
</dbReference>
<dbReference type="HOGENOM" id="CLU_1432944_0_0_9"/>
<name>D7V0Y0_LISGR</name>
<dbReference type="InterPro" id="IPR036390">
    <property type="entry name" value="WH_DNA-bd_sf"/>
</dbReference>
<dbReference type="PROSITE" id="PS51063">
    <property type="entry name" value="HTH_CRP_2"/>
    <property type="match status" value="1"/>
</dbReference>
<dbReference type="InterPro" id="IPR012318">
    <property type="entry name" value="HTH_CRP"/>
</dbReference>
<dbReference type="InterPro" id="IPR014710">
    <property type="entry name" value="RmlC-like_jellyroll"/>
</dbReference>
<evidence type="ECO:0000313" key="2">
    <source>
        <dbReference type="EMBL" id="EFI83212.1"/>
    </source>
</evidence>
<dbReference type="GO" id="GO:0006355">
    <property type="term" value="P:regulation of DNA-templated transcription"/>
    <property type="evidence" value="ECO:0007669"/>
    <property type="project" value="InterPro"/>
</dbReference>
<dbReference type="Gene3D" id="2.60.120.10">
    <property type="entry name" value="Jelly Rolls"/>
    <property type="match status" value="1"/>
</dbReference>
<keyword evidence="3" id="KW-1185">Reference proteome</keyword>
<dbReference type="AlphaFoldDB" id="D7V0Y0"/>
<sequence length="192" mass="22777">MMKMKKTLMTNKPLAKQEYYQINKNQAFFHKGSFYILSGIIVCLYKEQFIAAYQAGDTFFMDEDIIPNLTFVAKRDTHLIASEAYMIEEKRNQLIHQFFNQLSSRLVNYSYRTEERITALFFTLGCQIGEVKNNSCTIPSIFTQKELASFTNVTREYYNALYKKWKDEAVITYSKKNWILNNWTSWVARHQM</sequence>
<gene>
    <name evidence="2" type="ORF">HMPREF0556_11897</name>
</gene>
<comment type="caution">
    <text evidence="2">The sequence shown here is derived from an EMBL/GenBank/DDBJ whole genome shotgun (WGS) entry which is preliminary data.</text>
</comment>
<organism evidence="2 3">
    <name type="scientific">Listeria grayi DSM 20601</name>
    <dbReference type="NCBI Taxonomy" id="525367"/>
    <lineage>
        <taxon>Bacteria</taxon>
        <taxon>Bacillati</taxon>
        <taxon>Bacillota</taxon>
        <taxon>Bacilli</taxon>
        <taxon>Bacillales</taxon>
        <taxon>Listeriaceae</taxon>
        <taxon>Listeria</taxon>
    </lineage>
</organism>
<dbReference type="STRING" id="525367.HMPREF0556_11897"/>
<feature type="domain" description="HTH crp-type" evidence="1">
    <location>
        <begin position="111"/>
        <end position="184"/>
    </location>
</feature>